<name>C1MWT7_MICPC</name>
<evidence type="ECO:0000256" key="3">
    <source>
        <dbReference type="ARBA" id="ARBA00022517"/>
    </source>
</evidence>
<dbReference type="RefSeq" id="XP_003059686.1">
    <property type="nucleotide sequence ID" value="XM_003059640.1"/>
</dbReference>
<comment type="similarity">
    <text evidence="2">Belongs to the NOP10 family.</text>
</comment>
<dbReference type="SUPFAM" id="SSF144210">
    <property type="entry name" value="Nop10-like SnoRNP"/>
    <property type="match status" value="1"/>
</dbReference>
<sequence length="64" mass="7372">MYLMYYLDEKGIRVYTLKKVAPDGTPTQSAHPARFSPDDKFSKQRVACKKRFGLLPTQKPIPEL</sequence>
<comment type="subcellular location">
    <subcellularLocation>
        <location evidence="1">Nucleus</location>
        <location evidence="1">Nucleolus</location>
    </subcellularLocation>
</comment>
<keyword evidence="5" id="KW-0539">Nucleus</keyword>
<keyword evidence="10" id="KW-1185">Reference proteome</keyword>
<keyword evidence="4" id="KW-0698">rRNA processing</keyword>
<evidence type="ECO:0000256" key="7">
    <source>
        <dbReference type="ARBA" id="ARBA00030185"/>
    </source>
</evidence>
<keyword evidence="6" id="KW-0687">Ribonucleoprotein</keyword>
<proteinExistence type="inferred from homology"/>
<dbReference type="GO" id="GO:0070034">
    <property type="term" value="F:telomerase RNA binding"/>
    <property type="evidence" value="ECO:0007669"/>
    <property type="project" value="TreeGrafter"/>
</dbReference>
<reference evidence="9 10" key="1">
    <citation type="journal article" date="2009" name="Science">
        <title>Green evolution and dynamic adaptations revealed by genomes of the marine picoeukaryotes Micromonas.</title>
        <authorList>
            <person name="Worden A.Z."/>
            <person name="Lee J.H."/>
            <person name="Mock T."/>
            <person name="Rouze P."/>
            <person name="Simmons M.P."/>
            <person name="Aerts A.L."/>
            <person name="Allen A.E."/>
            <person name="Cuvelier M.L."/>
            <person name="Derelle E."/>
            <person name="Everett M.V."/>
            <person name="Foulon E."/>
            <person name="Grimwood J."/>
            <person name="Gundlach H."/>
            <person name="Henrissat B."/>
            <person name="Napoli C."/>
            <person name="McDonald S.M."/>
            <person name="Parker M.S."/>
            <person name="Rombauts S."/>
            <person name="Salamov A."/>
            <person name="Von Dassow P."/>
            <person name="Badger J.H."/>
            <person name="Coutinho P.M."/>
            <person name="Demir E."/>
            <person name="Dubchak I."/>
            <person name="Gentemann C."/>
            <person name="Eikrem W."/>
            <person name="Gready J.E."/>
            <person name="John U."/>
            <person name="Lanier W."/>
            <person name="Lindquist E.A."/>
            <person name="Lucas S."/>
            <person name="Mayer K.F."/>
            <person name="Moreau H."/>
            <person name="Not F."/>
            <person name="Otillar R."/>
            <person name="Panaud O."/>
            <person name="Pangilinan J."/>
            <person name="Paulsen I."/>
            <person name="Piegu B."/>
            <person name="Poliakov A."/>
            <person name="Robbens S."/>
            <person name="Schmutz J."/>
            <person name="Toulza E."/>
            <person name="Wyss T."/>
            <person name="Zelensky A."/>
            <person name="Zhou K."/>
            <person name="Armbrust E.V."/>
            <person name="Bhattacharya D."/>
            <person name="Goodenough U.W."/>
            <person name="Van de Peer Y."/>
            <person name="Grigoriev I.V."/>
        </authorList>
    </citation>
    <scope>NUCLEOTIDE SEQUENCE [LARGE SCALE GENOMIC DNA]</scope>
    <source>
        <strain evidence="9 10">CCMP1545</strain>
    </source>
</reference>
<evidence type="ECO:0000256" key="8">
    <source>
        <dbReference type="ARBA" id="ARBA00031779"/>
    </source>
</evidence>
<accession>C1MWT7</accession>
<dbReference type="eggNOG" id="KOG3503">
    <property type="taxonomic scope" value="Eukaryota"/>
</dbReference>
<evidence type="ECO:0000313" key="10">
    <source>
        <dbReference type="Proteomes" id="UP000001876"/>
    </source>
</evidence>
<dbReference type="Proteomes" id="UP000001876">
    <property type="component" value="Unassembled WGS sequence"/>
</dbReference>
<dbReference type="GO" id="GO:1904874">
    <property type="term" value="P:positive regulation of telomerase RNA localization to Cajal body"/>
    <property type="evidence" value="ECO:0007669"/>
    <property type="project" value="TreeGrafter"/>
</dbReference>
<dbReference type="PANTHER" id="PTHR13305:SF0">
    <property type="entry name" value="H_ACA RIBONUCLEOPROTEIN COMPLEX SUBUNIT 3"/>
    <property type="match status" value="1"/>
</dbReference>
<dbReference type="OMA" id="HRIIIKK"/>
<organism evidence="10">
    <name type="scientific">Micromonas pusilla (strain CCMP1545)</name>
    <name type="common">Picoplanktonic green alga</name>
    <dbReference type="NCBI Taxonomy" id="564608"/>
    <lineage>
        <taxon>Eukaryota</taxon>
        <taxon>Viridiplantae</taxon>
        <taxon>Chlorophyta</taxon>
        <taxon>Mamiellophyceae</taxon>
        <taxon>Mamiellales</taxon>
        <taxon>Mamiellaceae</taxon>
        <taxon>Micromonas</taxon>
    </lineage>
</organism>
<dbReference type="GeneID" id="9685419"/>
<gene>
    <name evidence="9" type="ORF">MICPUCDRAFT_59249</name>
</gene>
<dbReference type="GO" id="GO:0030515">
    <property type="term" value="F:snoRNA binding"/>
    <property type="evidence" value="ECO:0007669"/>
    <property type="project" value="InterPro"/>
</dbReference>
<dbReference type="Pfam" id="PF04135">
    <property type="entry name" value="Nop10p"/>
    <property type="match status" value="1"/>
</dbReference>
<evidence type="ECO:0000313" key="9">
    <source>
        <dbReference type="EMBL" id="EEH55638.1"/>
    </source>
</evidence>
<protein>
    <recommendedName>
        <fullName evidence="7">Nucleolar protein 10</fullName>
    </recommendedName>
    <alternativeName>
        <fullName evidence="8">Nucleolar protein family A member 3</fullName>
    </alternativeName>
</protein>
<dbReference type="KEGG" id="mpp:MICPUCDRAFT_59249"/>
<dbReference type="FunFam" id="4.10.80.300:FF:000001">
    <property type="entry name" value="H/ACA ribonucleoprotein complex subunit 3"/>
    <property type="match status" value="1"/>
</dbReference>
<dbReference type="PANTHER" id="PTHR13305">
    <property type="entry name" value="RIBOSOME BIOGENESIS PROTEIN NOP10"/>
    <property type="match status" value="1"/>
</dbReference>
<dbReference type="AlphaFoldDB" id="C1MWT7"/>
<dbReference type="GO" id="GO:0031118">
    <property type="term" value="P:rRNA pseudouridine synthesis"/>
    <property type="evidence" value="ECO:0007669"/>
    <property type="project" value="TreeGrafter"/>
</dbReference>
<dbReference type="EMBL" id="GG663741">
    <property type="protein sequence ID" value="EEH55638.1"/>
    <property type="molecule type" value="Genomic_DNA"/>
</dbReference>
<evidence type="ECO:0000256" key="2">
    <source>
        <dbReference type="ARBA" id="ARBA00009462"/>
    </source>
</evidence>
<dbReference type="Gene3D" id="4.10.80.300">
    <property type="match status" value="1"/>
</dbReference>
<evidence type="ECO:0000256" key="5">
    <source>
        <dbReference type="ARBA" id="ARBA00023242"/>
    </source>
</evidence>
<dbReference type="GO" id="GO:0031120">
    <property type="term" value="P:snRNA pseudouridine synthesis"/>
    <property type="evidence" value="ECO:0007669"/>
    <property type="project" value="TreeGrafter"/>
</dbReference>
<evidence type="ECO:0000256" key="1">
    <source>
        <dbReference type="ARBA" id="ARBA00004604"/>
    </source>
</evidence>
<dbReference type="STRING" id="564608.C1MWT7"/>
<evidence type="ECO:0000256" key="6">
    <source>
        <dbReference type="ARBA" id="ARBA00023274"/>
    </source>
</evidence>
<dbReference type="InterPro" id="IPR007264">
    <property type="entry name" value="H/ACA_rnp_Nop10"/>
</dbReference>
<dbReference type="OrthoDB" id="13807at2759"/>
<dbReference type="GO" id="GO:0031429">
    <property type="term" value="C:box H/ACA snoRNP complex"/>
    <property type="evidence" value="ECO:0007669"/>
    <property type="project" value="TreeGrafter"/>
</dbReference>
<keyword evidence="3" id="KW-0690">Ribosome biogenesis</keyword>
<evidence type="ECO:0000256" key="4">
    <source>
        <dbReference type="ARBA" id="ARBA00022552"/>
    </source>
</evidence>
<dbReference type="InterPro" id="IPR036756">
    <property type="entry name" value="H/ACA_rnp_Nop10_sf"/>
</dbReference>